<dbReference type="Pfam" id="PF08022">
    <property type="entry name" value="FAD_binding_8"/>
    <property type="match status" value="1"/>
</dbReference>
<keyword evidence="8 13" id="KW-1133">Transmembrane helix</keyword>
<keyword evidence="5 13" id="KW-0812">Transmembrane</keyword>
<evidence type="ECO:0000256" key="2">
    <source>
        <dbReference type="ARBA" id="ARBA00006278"/>
    </source>
</evidence>
<evidence type="ECO:0000256" key="8">
    <source>
        <dbReference type="ARBA" id="ARBA00022989"/>
    </source>
</evidence>
<dbReference type="PROSITE" id="PS51384">
    <property type="entry name" value="FAD_FR"/>
    <property type="match status" value="1"/>
</dbReference>
<dbReference type="GO" id="GO:0006879">
    <property type="term" value="P:intracellular iron ion homeostasis"/>
    <property type="evidence" value="ECO:0007669"/>
    <property type="project" value="TreeGrafter"/>
</dbReference>
<dbReference type="PANTHER" id="PTHR32361:SF9">
    <property type="entry name" value="FERRIC REDUCTASE TRANSMEMBRANE COMPONENT 3-RELATED"/>
    <property type="match status" value="1"/>
</dbReference>
<dbReference type="SFLD" id="SFLDS00052">
    <property type="entry name" value="Ferric_Reductase_Domain"/>
    <property type="match status" value="1"/>
</dbReference>
<keyword evidence="6" id="KW-0274">FAD</keyword>
<sequence>MAAASNYDSALGLTVFYECTSLVLLIATFCESPYDYTCYCRNPNAMATITGCFAATAGTRKYGNEYLVEFCLEAFMPVTLEQVAQAYQNYTNHGLDITKVENYNQSKTATTPIRIPEEYARLYRNSYKQIKNSVFFGAGLVAYWGLVVVVSGLFNWATVFVPQSRKLFNNAFFKFVRCHLSMPALFGKRRTESFRARFPIFEWLLPTRLETLTVVGFFWVLFILCAVDEKYIPAPWRSKKETVHTLVADRTGIIATMLTPLMVLFAGRNSFLQLITRWKSTTMMVFHRWIARMVVLLVLIHAVCYTKVLKWEMRYPAEFDEDYLRYGVVALVCGGIICVQALLYFRRRWYDIFLAVHVVLAVFWVVGAWYHLSYMGYAQMMYAVFAVWAFDRVVRVLRLCYFGFPTAKVTLVEDTLKVEIPRPKHWKAISGGHVWVHFGLGLHFWQCHPFTFFESVTEESTIVCCCKVKGGVTRALAKKIGGIPGKLLSLRVAVEGPYGAPSPVARHSNVLFVAGGSGIPGIYSEANALYEQNKGSKQKVKLLWIVRELRSLAMFINEMRALVKHGIETAVFVTRPEIHHGEELERLFFTDSLLEKEKVKETIEEINVIEKLQDELPHVEFVCGRPNMRDIVAQEVEETSESLAVVTCGHPLLVDDLRDIVIDQVKTADKRVDFYEQLQVWA</sequence>
<keyword evidence="4" id="KW-0285">Flavoprotein</keyword>
<keyword evidence="9" id="KW-0560">Oxidoreductase</keyword>
<organism evidence="15 16">
    <name type="scientific">Candidozyma pseudohaemuli</name>
    <dbReference type="NCBI Taxonomy" id="418784"/>
    <lineage>
        <taxon>Eukaryota</taxon>
        <taxon>Fungi</taxon>
        <taxon>Dikarya</taxon>
        <taxon>Ascomycota</taxon>
        <taxon>Saccharomycotina</taxon>
        <taxon>Pichiomycetes</taxon>
        <taxon>Metschnikowiaceae</taxon>
        <taxon>Candidozyma</taxon>
    </lineage>
</organism>
<dbReference type="AlphaFoldDB" id="A0A2P7YPQ5"/>
<dbReference type="InterPro" id="IPR013121">
    <property type="entry name" value="Fe_red_NAD-bd_6"/>
</dbReference>
<comment type="subcellular location">
    <subcellularLocation>
        <location evidence="1">Membrane</location>
        <topology evidence="1">Multi-pass membrane protein</topology>
    </subcellularLocation>
</comment>
<feature type="transmembrane region" description="Helical" evidence="13">
    <location>
        <begin position="289"/>
        <end position="308"/>
    </location>
</feature>
<dbReference type="Pfam" id="PF08030">
    <property type="entry name" value="NAD_binding_6"/>
    <property type="match status" value="1"/>
</dbReference>
<evidence type="ECO:0000313" key="15">
    <source>
        <dbReference type="EMBL" id="PSK37923.1"/>
    </source>
</evidence>
<name>A0A2P7YPQ5_9ASCO</name>
<dbReference type="Gene3D" id="3.40.50.80">
    <property type="entry name" value="Nucleotide-binding domain of ferredoxin-NADP reductase (FNR) module"/>
    <property type="match status" value="1"/>
</dbReference>
<evidence type="ECO:0000313" key="16">
    <source>
        <dbReference type="Proteomes" id="UP000241107"/>
    </source>
</evidence>
<dbReference type="EMBL" id="PYFQ01000007">
    <property type="protein sequence ID" value="PSK37923.1"/>
    <property type="molecule type" value="Genomic_DNA"/>
</dbReference>
<proteinExistence type="inferred from homology"/>
<dbReference type="SFLD" id="SFLDG01168">
    <property type="entry name" value="Ferric_reductase_subgroup_(FRE"/>
    <property type="match status" value="1"/>
</dbReference>
<evidence type="ECO:0000256" key="13">
    <source>
        <dbReference type="SAM" id="Phobius"/>
    </source>
</evidence>
<dbReference type="GO" id="GO:0015677">
    <property type="term" value="P:copper ion import"/>
    <property type="evidence" value="ECO:0007669"/>
    <property type="project" value="TreeGrafter"/>
</dbReference>
<feature type="transmembrane region" description="Helical" evidence="13">
    <location>
        <begin position="247"/>
        <end position="268"/>
    </location>
</feature>
<evidence type="ECO:0000256" key="5">
    <source>
        <dbReference type="ARBA" id="ARBA00022692"/>
    </source>
</evidence>
<evidence type="ECO:0000256" key="4">
    <source>
        <dbReference type="ARBA" id="ARBA00022630"/>
    </source>
</evidence>
<keyword evidence="10" id="KW-0406">Ion transport</keyword>
<feature type="transmembrane region" description="Helical" evidence="13">
    <location>
        <begin position="134"/>
        <end position="159"/>
    </location>
</feature>
<keyword evidence="3" id="KW-0813">Transport</keyword>
<dbReference type="SUPFAM" id="SSF52343">
    <property type="entry name" value="Ferredoxin reductase-like, C-terminal NADP-linked domain"/>
    <property type="match status" value="1"/>
</dbReference>
<evidence type="ECO:0000256" key="6">
    <source>
        <dbReference type="ARBA" id="ARBA00022827"/>
    </source>
</evidence>
<keyword evidence="16" id="KW-1185">Reference proteome</keyword>
<evidence type="ECO:0000256" key="9">
    <source>
        <dbReference type="ARBA" id="ARBA00023002"/>
    </source>
</evidence>
<keyword evidence="11 13" id="KW-0472">Membrane</keyword>
<evidence type="ECO:0000256" key="1">
    <source>
        <dbReference type="ARBA" id="ARBA00004141"/>
    </source>
</evidence>
<dbReference type="InterPro" id="IPR013112">
    <property type="entry name" value="FAD-bd_8"/>
</dbReference>
<dbReference type="GO" id="GO:0000293">
    <property type="term" value="F:ferric-chelate reductase activity"/>
    <property type="evidence" value="ECO:0007669"/>
    <property type="project" value="UniProtKB-ARBA"/>
</dbReference>
<dbReference type="InterPro" id="IPR013130">
    <property type="entry name" value="Fe3_Rdtase_TM_dom"/>
</dbReference>
<evidence type="ECO:0000256" key="12">
    <source>
        <dbReference type="ARBA" id="ARBA00023180"/>
    </source>
</evidence>
<dbReference type="GO" id="GO:0005886">
    <property type="term" value="C:plasma membrane"/>
    <property type="evidence" value="ECO:0007669"/>
    <property type="project" value="TreeGrafter"/>
</dbReference>
<evidence type="ECO:0000259" key="14">
    <source>
        <dbReference type="PROSITE" id="PS51384"/>
    </source>
</evidence>
<reference evidence="15 16" key="1">
    <citation type="submission" date="2018-03" db="EMBL/GenBank/DDBJ databases">
        <title>Candida pseudohaemulonii genome assembly and annotation.</title>
        <authorList>
            <person name="Munoz J.F."/>
            <person name="Gade L.G."/>
            <person name="Chow N.A."/>
            <person name="Litvintseva A.P."/>
            <person name="Loparev V.N."/>
            <person name="Cuomo C.A."/>
        </authorList>
    </citation>
    <scope>NUCLEOTIDE SEQUENCE [LARGE SCALE GENOMIC DNA]</scope>
    <source>
        <strain evidence="15 16">B12108</strain>
    </source>
</reference>
<dbReference type="PANTHER" id="PTHR32361">
    <property type="entry name" value="FERRIC/CUPRIC REDUCTASE TRANSMEMBRANE COMPONENT"/>
    <property type="match status" value="1"/>
</dbReference>
<dbReference type="InterPro" id="IPR017927">
    <property type="entry name" value="FAD-bd_FR_type"/>
</dbReference>
<dbReference type="CDD" id="cd06186">
    <property type="entry name" value="NOX_Duox_like_FAD_NADP"/>
    <property type="match status" value="1"/>
</dbReference>
<feature type="transmembrane region" description="Helical" evidence="13">
    <location>
        <begin position="352"/>
        <end position="370"/>
    </location>
</feature>
<keyword evidence="12" id="KW-0325">Glycoprotein</keyword>
<feature type="domain" description="FAD-binding FR-type" evidence="14">
    <location>
        <begin position="386"/>
        <end position="504"/>
    </location>
</feature>
<dbReference type="VEuPathDB" id="FungiDB:C7M61_003174"/>
<evidence type="ECO:0000256" key="11">
    <source>
        <dbReference type="ARBA" id="ARBA00023136"/>
    </source>
</evidence>
<accession>A0A2P7YPQ5</accession>
<evidence type="ECO:0000256" key="10">
    <source>
        <dbReference type="ARBA" id="ARBA00023065"/>
    </source>
</evidence>
<dbReference type="Proteomes" id="UP000241107">
    <property type="component" value="Unassembled WGS sequence"/>
</dbReference>
<keyword evidence="7" id="KW-0249">Electron transport</keyword>
<feature type="transmembrane region" description="Helical" evidence="13">
    <location>
        <begin position="323"/>
        <end position="345"/>
    </location>
</feature>
<dbReference type="OrthoDB" id="167398at2759"/>
<evidence type="ECO:0000256" key="7">
    <source>
        <dbReference type="ARBA" id="ARBA00022982"/>
    </source>
</evidence>
<comment type="caution">
    <text evidence="15">The sequence shown here is derived from an EMBL/GenBank/DDBJ whole genome shotgun (WGS) entry which is preliminary data.</text>
</comment>
<dbReference type="InterPro" id="IPR039261">
    <property type="entry name" value="FNR_nucleotide-bd"/>
</dbReference>
<dbReference type="GeneID" id="36566563"/>
<comment type="similarity">
    <text evidence="2">Belongs to the ferric reductase (FRE) family.</text>
</comment>
<dbReference type="InterPro" id="IPR051410">
    <property type="entry name" value="Ferric/Cupric_Reductase"/>
</dbReference>
<dbReference type="STRING" id="418784.A0A2P7YPQ5"/>
<dbReference type="GO" id="GO:0006826">
    <property type="term" value="P:iron ion transport"/>
    <property type="evidence" value="ECO:0007669"/>
    <property type="project" value="TreeGrafter"/>
</dbReference>
<dbReference type="RefSeq" id="XP_024713433.1">
    <property type="nucleotide sequence ID" value="XM_024858523.1"/>
</dbReference>
<dbReference type="Pfam" id="PF01794">
    <property type="entry name" value="Ferric_reduct"/>
    <property type="match status" value="1"/>
</dbReference>
<protein>
    <recommendedName>
        <fullName evidence="14">FAD-binding FR-type domain-containing protein</fullName>
    </recommendedName>
</protein>
<evidence type="ECO:0000256" key="3">
    <source>
        <dbReference type="ARBA" id="ARBA00022448"/>
    </source>
</evidence>
<gene>
    <name evidence="15" type="ORF">C7M61_003174</name>
</gene>